<evidence type="ECO:0000256" key="7">
    <source>
        <dbReference type="ARBA" id="ARBA00022842"/>
    </source>
</evidence>
<dbReference type="InterPro" id="IPR000086">
    <property type="entry name" value="NUDIX_hydrolase_dom"/>
</dbReference>
<evidence type="ECO:0000256" key="3">
    <source>
        <dbReference type="ARBA" id="ARBA00009595"/>
    </source>
</evidence>
<dbReference type="Gene3D" id="3.90.79.10">
    <property type="entry name" value="Nucleoside Triphosphate Pyrophosphohydrolase"/>
    <property type="match status" value="1"/>
</dbReference>
<protein>
    <recommendedName>
        <fullName evidence="4">NAD(+) diphosphatase</fullName>
        <ecNumber evidence="4">3.6.1.22</ecNumber>
    </recommendedName>
</protein>
<dbReference type="Pfam" id="PF00293">
    <property type="entry name" value="NUDIX"/>
    <property type="match status" value="1"/>
</dbReference>
<comment type="cofactor">
    <cofactor evidence="1">
        <name>Mg(2+)</name>
        <dbReference type="ChEBI" id="CHEBI:18420"/>
    </cofactor>
</comment>
<evidence type="ECO:0000256" key="6">
    <source>
        <dbReference type="ARBA" id="ARBA00022801"/>
    </source>
</evidence>
<comment type="cofactor">
    <cofactor evidence="2">
        <name>Zn(2+)</name>
        <dbReference type="ChEBI" id="CHEBI:29105"/>
    </cofactor>
</comment>
<dbReference type="InterPro" id="IPR049734">
    <property type="entry name" value="NudC-like_C"/>
</dbReference>
<evidence type="ECO:0000256" key="2">
    <source>
        <dbReference type="ARBA" id="ARBA00001947"/>
    </source>
</evidence>
<keyword evidence="8" id="KW-0520">NAD</keyword>
<dbReference type="GO" id="GO:0005829">
    <property type="term" value="C:cytosol"/>
    <property type="evidence" value="ECO:0007669"/>
    <property type="project" value="TreeGrafter"/>
</dbReference>
<dbReference type="AlphaFoldDB" id="A0A4V2SY31"/>
<keyword evidence="13" id="KW-1185">Reference proteome</keyword>
<comment type="catalytic activity">
    <reaction evidence="9">
        <text>a 5'-end NAD(+)-phospho-ribonucleoside in mRNA + H2O = a 5'-end phospho-adenosine-phospho-ribonucleoside in mRNA + beta-nicotinamide D-ribonucleotide + 2 H(+)</text>
        <dbReference type="Rhea" id="RHEA:60876"/>
        <dbReference type="Rhea" id="RHEA-COMP:15698"/>
        <dbReference type="Rhea" id="RHEA-COMP:15719"/>
        <dbReference type="ChEBI" id="CHEBI:14649"/>
        <dbReference type="ChEBI" id="CHEBI:15377"/>
        <dbReference type="ChEBI" id="CHEBI:15378"/>
        <dbReference type="ChEBI" id="CHEBI:144029"/>
        <dbReference type="ChEBI" id="CHEBI:144051"/>
    </reaction>
    <physiologicalReaction direction="left-to-right" evidence="9">
        <dbReference type="Rhea" id="RHEA:60877"/>
    </physiologicalReaction>
</comment>
<comment type="similarity">
    <text evidence="3">Belongs to the Nudix hydrolase family. NudC subfamily.</text>
</comment>
<evidence type="ECO:0000313" key="13">
    <source>
        <dbReference type="Proteomes" id="UP000294813"/>
    </source>
</evidence>
<organism evidence="12 13">
    <name type="scientific">Heliophilum fasciatum</name>
    <dbReference type="NCBI Taxonomy" id="35700"/>
    <lineage>
        <taxon>Bacteria</taxon>
        <taxon>Bacillati</taxon>
        <taxon>Bacillota</taxon>
        <taxon>Clostridia</taxon>
        <taxon>Eubacteriales</taxon>
        <taxon>Heliobacteriaceae</taxon>
        <taxon>Heliophilum</taxon>
    </lineage>
</organism>
<dbReference type="InterPro" id="IPR015375">
    <property type="entry name" value="NADH_PPase-like_N"/>
</dbReference>
<dbReference type="InterPro" id="IPR020476">
    <property type="entry name" value="Nudix_hydrolase"/>
</dbReference>
<dbReference type="Pfam" id="PF09297">
    <property type="entry name" value="Zn_ribbon_NUD"/>
    <property type="match status" value="1"/>
</dbReference>
<dbReference type="PROSITE" id="PS00893">
    <property type="entry name" value="NUDIX_BOX"/>
    <property type="match status" value="1"/>
</dbReference>
<evidence type="ECO:0000256" key="9">
    <source>
        <dbReference type="ARBA" id="ARBA00023679"/>
    </source>
</evidence>
<dbReference type="InterPro" id="IPR050241">
    <property type="entry name" value="NAD-cap_RNA_hydrolase_NudC"/>
</dbReference>
<dbReference type="GO" id="GO:0035529">
    <property type="term" value="F:NADH pyrophosphatase activity"/>
    <property type="evidence" value="ECO:0007669"/>
    <property type="project" value="TreeGrafter"/>
</dbReference>
<dbReference type="PANTHER" id="PTHR42904">
    <property type="entry name" value="NUDIX HYDROLASE, NUDC SUBFAMILY"/>
    <property type="match status" value="1"/>
</dbReference>
<dbReference type="OrthoDB" id="9787476at2"/>
<dbReference type="InterPro" id="IPR015797">
    <property type="entry name" value="NUDIX_hydrolase-like_dom_sf"/>
</dbReference>
<dbReference type="GO" id="GO:0046872">
    <property type="term" value="F:metal ion binding"/>
    <property type="evidence" value="ECO:0007669"/>
    <property type="project" value="UniProtKB-KW"/>
</dbReference>
<name>A0A4V2SY31_9FIRM</name>
<dbReference type="GO" id="GO:0019677">
    <property type="term" value="P:NAD+ catabolic process"/>
    <property type="evidence" value="ECO:0007669"/>
    <property type="project" value="TreeGrafter"/>
</dbReference>
<dbReference type="SUPFAM" id="SSF55811">
    <property type="entry name" value="Nudix"/>
    <property type="match status" value="2"/>
</dbReference>
<dbReference type="PROSITE" id="PS51462">
    <property type="entry name" value="NUDIX"/>
    <property type="match status" value="1"/>
</dbReference>
<comment type="caution">
    <text evidence="12">The sequence shown here is derived from an EMBL/GenBank/DDBJ whole genome shotgun (WGS) entry which is preliminary data.</text>
</comment>
<dbReference type="InterPro" id="IPR015376">
    <property type="entry name" value="Znr_NADH_PPase"/>
</dbReference>
<evidence type="ECO:0000256" key="8">
    <source>
        <dbReference type="ARBA" id="ARBA00023027"/>
    </source>
</evidence>
<evidence type="ECO:0000256" key="5">
    <source>
        <dbReference type="ARBA" id="ARBA00022723"/>
    </source>
</evidence>
<dbReference type="GO" id="GO:0006742">
    <property type="term" value="P:NADP+ catabolic process"/>
    <property type="evidence" value="ECO:0007669"/>
    <property type="project" value="TreeGrafter"/>
</dbReference>
<reference evidence="12 13" key="1">
    <citation type="submission" date="2019-03" db="EMBL/GenBank/DDBJ databases">
        <title>Genomic Encyclopedia of Type Strains, Phase IV (KMG-IV): sequencing the most valuable type-strain genomes for metagenomic binning, comparative biology and taxonomic classification.</title>
        <authorList>
            <person name="Goeker M."/>
        </authorList>
    </citation>
    <scope>NUCLEOTIDE SEQUENCE [LARGE SCALE GENOMIC DNA]</scope>
    <source>
        <strain evidence="12 13">DSM 11170</strain>
    </source>
</reference>
<evidence type="ECO:0000313" key="12">
    <source>
        <dbReference type="EMBL" id="TCP68536.1"/>
    </source>
</evidence>
<proteinExistence type="inferred from homology"/>
<dbReference type="Proteomes" id="UP000294813">
    <property type="component" value="Unassembled WGS sequence"/>
</dbReference>
<sequence length="263" mass="29341">MNKTLPSSRWFLFHNRALLIKETDEGARILTDDDLCTLDLAPDAPQRIGSFDGRDCWVASVNTGTAPAGFAFRELRQVHPHLTENDFALAMRAFHILHWLTTHRFCGCCGHPLRMSVQEIALQCPHCGHSVYPRISPAIIVAVTKGDQILLARANRHPAPPWYSVIAGFLEPGETLEECVRREVKEETGIDVDHIKYFGSQPWPFPDSLMVGFTAKYAGGDICIDPVELLEAGWFSAGDLPALPSGFSIAKKLIDDFVTRHRH</sequence>
<evidence type="ECO:0000256" key="10">
    <source>
        <dbReference type="RuleBase" id="RU003476"/>
    </source>
</evidence>
<dbReference type="CDD" id="cd03429">
    <property type="entry name" value="NUDIX_NADH_pyrophosphatase_Nudt13"/>
    <property type="match status" value="1"/>
</dbReference>
<evidence type="ECO:0000256" key="4">
    <source>
        <dbReference type="ARBA" id="ARBA00012381"/>
    </source>
</evidence>
<dbReference type="Pfam" id="PF09296">
    <property type="entry name" value="NUDIX-like"/>
    <property type="match status" value="1"/>
</dbReference>
<dbReference type="InterPro" id="IPR020084">
    <property type="entry name" value="NUDIX_hydrolase_CS"/>
</dbReference>
<evidence type="ECO:0000256" key="1">
    <source>
        <dbReference type="ARBA" id="ARBA00001946"/>
    </source>
</evidence>
<evidence type="ECO:0000259" key="11">
    <source>
        <dbReference type="PROSITE" id="PS51462"/>
    </source>
</evidence>
<dbReference type="RefSeq" id="WP_131918124.1">
    <property type="nucleotide sequence ID" value="NZ_JAOQNU010000003.1"/>
</dbReference>
<dbReference type="EC" id="3.6.1.22" evidence="4"/>
<dbReference type="PANTHER" id="PTHR42904:SF6">
    <property type="entry name" value="NAD-CAPPED RNA HYDROLASE NUDT12"/>
    <property type="match status" value="1"/>
</dbReference>
<feature type="domain" description="Nudix hydrolase" evidence="11">
    <location>
        <begin position="133"/>
        <end position="257"/>
    </location>
</feature>
<accession>A0A4V2SY31</accession>
<gene>
    <name evidence="12" type="ORF">EDD73_103170</name>
</gene>
<dbReference type="Gene3D" id="3.90.79.20">
    <property type="match status" value="1"/>
</dbReference>
<dbReference type="NCBIfam" id="NF001299">
    <property type="entry name" value="PRK00241.1"/>
    <property type="match status" value="1"/>
</dbReference>
<dbReference type="PRINTS" id="PR00502">
    <property type="entry name" value="NUDIXFAMILY"/>
</dbReference>
<keyword evidence="5" id="KW-0479">Metal-binding</keyword>
<keyword evidence="7" id="KW-0460">Magnesium</keyword>
<keyword evidence="6 10" id="KW-0378">Hydrolase</keyword>
<dbReference type="EMBL" id="SLXT01000003">
    <property type="protein sequence ID" value="TCP68536.1"/>
    <property type="molecule type" value="Genomic_DNA"/>
</dbReference>